<proteinExistence type="predicted"/>
<dbReference type="AlphaFoldDB" id="A0A2U9R1W9"/>
<evidence type="ECO:0000256" key="1">
    <source>
        <dbReference type="PROSITE-ProRule" id="PRU00266"/>
    </source>
</evidence>
<dbReference type="GO" id="GO:0003723">
    <property type="term" value="F:RNA binding"/>
    <property type="evidence" value="ECO:0007669"/>
    <property type="project" value="UniProtKB-UniRule"/>
</dbReference>
<feature type="compositionally biased region" description="Polar residues" evidence="2">
    <location>
        <begin position="253"/>
        <end position="273"/>
    </location>
</feature>
<evidence type="ECO:0000313" key="4">
    <source>
        <dbReference type="EMBL" id="AWU75293.1"/>
    </source>
</evidence>
<dbReference type="CDD" id="cd00048">
    <property type="entry name" value="DSRM_SF"/>
    <property type="match status" value="1"/>
</dbReference>
<reference evidence="4 5" key="1">
    <citation type="submission" date="2018-06" db="EMBL/GenBank/DDBJ databases">
        <title>Population genomics shows no distinction between pathogenic Candida krusei and environmental Pichia kudriavzevii: One species, four names.</title>
        <authorList>
            <person name="Douglass A.P."/>
            <person name="Offei B."/>
            <person name="Braun-Galleani S."/>
            <person name="Coughlan A.Y."/>
            <person name="Martos A."/>
            <person name="Ortiz-Merino R.A."/>
            <person name="Byrne K.P."/>
            <person name="Wolfe K.H."/>
        </authorList>
    </citation>
    <scope>NUCLEOTIDE SEQUENCE [LARGE SCALE GENOMIC DNA]</scope>
    <source>
        <strain evidence="4 5">CBS573</strain>
    </source>
</reference>
<sequence length="511" mass="57496">MSGKVTMFNPTFPFAAETSTDKVKKAVVDLQKAFSVIVDEANYYTKSVADWNDPLVQFGIGLCTKYKNDLEFHTTMTFPASLNGYYDKDSDYLHQRATPYVFNSFPTNFPELPASAFSYDTVNDYLKFEQRCGIGEALFRYLIETAIYRNDNNYSSKMATLIISQILNEASLKMLCHAYNIEFNYKLYAFHEPHKLFLAYLGTYYECQLRGGSGPNELYQWCRQLLGYRDFAPSQHPLTSSSTPPLNTSPATVNTHSQHTMGTSGQAEENPAKQQPILTGEVEETEKAQHLDNLDGELQIQDYLQSVQQDLNTMVKGSTDVQYEVSEYPDLKTGFFKCTLKINGAKISESLAHSKKLAKSGAALEASTDVNTKQYIRRAYYDQWFRKYIDHAAAIRKKLTNDARFAGSDSIPEQKNEHGCVANDDGGLTLEGGEGTDKVQLPLLQARNKLYAYYHSKHGVTPKYEINQMGEQSFRADLFIGDKLRATATGVSKKEASAKAAMQIIEAESIR</sequence>
<dbReference type="RefSeq" id="XP_029320770.1">
    <property type="nucleotide sequence ID" value="XM_029464911.1"/>
</dbReference>
<keyword evidence="1" id="KW-0694">RNA-binding</keyword>
<dbReference type="VEuPathDB" id="FungiDB:C5L36_0B05400"/>
<dbReference type="EMBL" id="CP028774">
    <property type="protein sequence ID" value="AWU75293.1"/>
    <property type="molecule type" value="Genomic_DNA"/>
</dbReference>
<protein>
    <recommendedName>
        <fullName evidence="3">DRBM domain-containing protein</fullName>
    </recommendedName>
</protein>
<gene>
    <name evidence="4" type="ORF">C5L36_0B05400</name>
</gene>
<dbReference type="PROSITE" id="PS50137">
    <property type="entry name" value="DS_RBD"/>
    <property type="match status" value="1"/>
</dbReference>
<dbReference type="SMART" id="SM00358">
    <property type="entry name" value="DSRM"/>
    <property type="match status" value="1"/>
</dbReference>
<name>A0A2U9R1W9_PICKU</name>
<dbReference type="Pfam" id="PF00035">
    <property type="entry name" value="dsrm"/>
    <property type="match status" value="1"/>
</dbReference>
<dbReference type="InterPro" id="IPR014720">
    <property type="entry name" value="dsRBD_dom"/>
</dbReference>
<feature type="compositionally biased region" description="Low complexity" evidence="2">
    <location>
        <begin position="237"/>
        <end position="252"/>
    </location>
</feature>
<accession>A0A2U9R1W9</accession>
<dbReference type="Proteomes" id="UP000249293">
    <property type="component" value="Chromosome 2"/>
</dbReference>
<keyword evidence="5" id="KW-1185">Reference proteome</keyword>
<feature type="domain" description="DRBM" evidence="3">
    <location>
        <begin position="445"/>
        <end position="510"/>
    </location>
</feature>
<dbReference type="OrthoDB" id="3997413at2759"/>
<dbReference type="Gene3D" id="3.30.160.20">
    <property type="match status" value="2"/>
</dbReference>
<dbReference type="GeneID" id="40383058"/>
<dbReference type="SUPFAM" id="SSF54768">
    <property type="entry name" value="dsRNA-binding domain-like"/>
    <property type="match status" value="2"/>
</dbReference>
<dbReference type="KEGG" id="pkz:C5L36_0B05400"/>
<feature type="region of interest" description="Disordered" evidence="2">
    <location>
        <begin position="236"/>
        <end position="273"/>
    </location>
</feature>
<organism evidence="4 5">
    <name type="scientific">Pichia kudriavzevii</name>
    <name type="common">Yeast</name>
    <name type="synonym">Issatchenkia orientalis</name>
    <dbReference type="NCBI Taxonomy" id="4909"/>
    <lineage>
        <taxon>Eukaryota</taxon>
        <taxon>Fungi</taxon>
        <taxon>Dikarya</taxon>
        <taxon>Ascomycota</taxon>
        <taxon>Saccharomycotina</taxon>
        <taxon>Pichiomycetes</taxon>
        <taxon>Pichiales</taxon>
        <taxon>Pichiaceae</taxon>
        <taxon>Pichia</taxon>
    </lineage>
</organism>
<evidence type="ECO:0000313" key="5">
    <source>
        <dbReference type="Proteomes" id="UP000249293"/>
    </source>
</evidence>
<evidence type="ECO:0000259" key="3">
    <source>
        <dbReference type="PROSITE" id="PS50137"/>
    </source>
</evidence>
<evidence type="ECO:0000256" key="2">
    <source>
        <dbReference type="SAM" id="MobiDB-lite"/>
    </source>
</evidence>